<organism evidence="1">
    <name type="scientific">Longilinea arvoryzae</name>
    <dbReference type="NCBI Taxonomy" id="360412"/>
    <lineage>
        <taxon>Bacteria</taxon>
        <taxon>Bacillati</taxon>
        <taxon>Chloroflexota</taxon>
        <taxon>Anaerolineae</taxon>
        <taxon>Anaerolineales</taxon>
        <taxon>Anaerolineaceae</taxon>
        <taxon>Longilinea</taxon>
    </lineage>
</organism>
<gene>
    <name evidence="1" type="ORF">LARV_00434</name>
</gene>
<dbReference type="STRING" id="360412.LARV_00434"/>
<name>A0A0S7BGX2_9CHLR</name>
<evidence type="ECO:0000313" key="2">
    <source>
        <dbReference type="Proteomes" id="UP000055060"/>
    </source>
</evidence>
<accession>A0A0S7BGX2</accession>
<proteinExistence type="predicted"/>
<reference evidence="1" key="1">
    <citation type="submission" date="2015-07" db="EMBL/GenBank/DDBJ databases">
        <title>Draft Genome Sequences of Anaerolinea thermolimosa IMO-1, Bellilinea caldifistulae GOMI-1, Leptolinea tardivitalis YMTK-2, Levilinea saccharolytica KIBI-1,Longilinea arvoryzae KOME-1, Previously Described as Members of the Anaerolineaceae (Chloroflexi).</title>
        <authorList>
            <person name="Sekiguchi Y."/>
            <person name="Ohashi A."/>
            <person name="Matsuura N."/>
            <person name="Tourlousse M.D."/>
        </authorList>
    </citation>
    <scope>NUCLEOTIDE SEQUENCE [LARGE SCALE GENOMIC DNA]</scope>
    <source>
        <strain evidence="1">KOME-1</strain>
    </source>
</reference>
<protein>
    <submittedName>
        <fullName evidence="1">Uncharacterized protein</fullName>
    </submittedName>
</protein>
<dbReference type="RefSeq" id="WP_075072104.1">
    <property type="nucleotide sequence ID" value="NZ_DF967972.1"/>
</dbReference>
<evidence type="ECO:0000313" key="1">
    <source>
        <dbReference type="EMBL" id="GAP12698.1"/>
    </source>
</evidence>
<sequence length="188" mass="19998">MTRLWKLFSGFVILSCVFGLAWFFVPPLLAQAQSPALPGAGGERWSVGTYVEGSPTYLAATGRFLESSGVFRTNRGVTELAYIFPAAATVKTVDGASFYILNRTGAYSGNVWLSLRVYDYAGTLKRSVSLANVDLEAAATGQWVALPLSATAGNLVINPGEFLAFHAALSGVAGDNLDARLLFDVVVH</sequence>
<dbReference type="Proteomes" id="UP000055060">
    <property type="component" value="Unassembled WGS sequence"/>
</dbReference>
<keyword evidence="2" id="KW-1185">Reference proteome</keyword>
<dbReference type="EMBL" id="DF967972">
    <property type="protein sequence ID" value="GAP12698.1"/>
    <property type="molecule type" value="Genomic_DNA"/>
</dbReference>
<dbReference type="AlphaFoldDB" id="A0A0S7BGX2"/>